<evidence type="ECO:0000256" key="5">
    <source>
        <dbReference type="ARBA" id="ARBA00022989"/>
    </source>
</evidence>
<dbReference type="EMBL" id="SMJU01000001">
    <property type="protein sequence ID" value="TDB69051.1"/>
    <property type="molecule type" value="Genomic_DNA"/>
</dbReference>
<dbReference type="RefSeq" id="WP_132113762.1">
    <property type="nucleotide sequence ID" value="NZ_SMJU01000001.1"/>
</dbReference>
<evidence type="ECO:0000256" key="6">
    <source>
        <dbReference type="ARBA" id="ARBA00023136"/>
    </source>
</evidence>
<dbReference type="InterPro" id="IPR022357">
    <property type="entry name" value="MIP_CS"/>
</dbReference>
<comment type="subcellular location">
    <subcellularLocation>
        <location evidence="1">Membrane</location>
        <topology evidence="1">Multi-pass membrane protein</topology>
    </subcellularLocation>
</comment>
<evidence type="ECO:0000256" key="2">
    <source>
        <dbReference type="ARBA" id="ARBA00006175"/>
    </source>
</evidence>
<evidence type="ECO:0000256" key="7">
    <source>
        <dbReference type="RuleBase" id="RU000477"/>
    </source>
</evidence>
<dbReference type="InterPro" id="IPR000425">
    <property type="entry name" value="MIP"/>
</dbReference>
<dbReference type="OrthoDB" id="9807293at2"/>
<dbReference type="Proteomes" id="UP000295706">
    <property type="component" value="Unassembled WGS sequence"/>
</dbReference>
<feature type="transmembrane region" description="Helical" evidence="8">
    <location>
        <begin position="137"/>
        <end position="155"/>
    </location>
</feature>
<feature type="transmembrane region" description="Helical" evidence="8">
    <location>
        <begin position="167"/>
        <end position="188"/>
    </location>
</feature>
<feature type="transmembrane region" description="Helical" evidence="8">
    <location>
        <begin position="88"/>
        <end position="107"/>
    </location>
</feature>
<comment type="caution">
    <text evidence="9">The sequence shown here is derived from an EMBL/GenBank/DDBJ whole genome shotgun (WGS) entry which is preliminary data.</text>
</comment>
<feature type="transmembrane region" description="Helical" evidence="8">
    <location>
        <begin position="35"/>
        <end position="57"/>
    </location>
</feature>
<dbReference type="PANTHER" id="PTHR43829:SF9">
    <property type="entry name" value="AQUAPORIN-9"/>
    <property type="match status" value="1"/>
</dbReference>
<evidence type="ECO:0000256" key="1">
    <source>
        <dbReference type="ARBA" id="ARBA00004141"/>
    </source>
</evidence>
<protein>
    <submittedName>
        <fullName evidence="9">Aquaporin family protein</fullName>
    </submittedName>
</protein>
<evidence type="ECO:0000256" key="3">
    <source>
        <dbReference type="ARBA" id="ARBA00022448"/>
    </source>
</evidence>
<dbReference type="PROSITE" id="PS00221">
    <property type="entry name" value="MIP"/>
    <property type="match status" value="1"/>
</dbReference>
<evidence type="ECO:0000313" key="9">
    <source>
        <dbReference type="EMBL" id="TDB69051.1"/>
    </source>
</evidence>
<keyword evidence="4 7" id="KW-0812">Transmembrane</keyword>
<dbReference type="InterPro" id="IPR050363">
    <property type="entry name" value="MIP/Aquaporin"/>
</dbReference>
<accession>A0A4R4KRJ7</accession>
<dbReference type="PRINTS" id="PR00783">
    <property type="entry name" value="MINTRINSICP"/>
</dbReference>
<dbReference type="SUPFAM" id="SSF81338">
    <property type="entry name" value="Aquaporin-like"/>
    <property type="match status" value="1"/>
</dbReference>
<dbReference type="Pfam" id="PF00230">
    <property type="entry name" value="MIP"/>
    <property type="match status" value="1"/>
</dbReference>
<keyword evidence="3 7" id="KW-0813">Transport</keyword>
<dbReference type="InterPro" id="IPR023271">
    <property type="entry name" value="Aquaporin-like"/>
</dbReference>
<organism evidence="9 10">
    <name type="scientific">Arundinibacter roseus</name>
    <dbReference type="NCBI Taxonomy" id="2070510"/>
    <lineage>
        <taxon>Bacteria</taxon>
        <taxon>Pseudomonadati</taxon>
        <taxon>Bacteroidota</taxon>
        <taxon>Cytophagia</taxon>
        <taxon>Cytophagales</taxon>
        <taxon>Spirosomataceae</taxon>
        <taxon>Arundinibacter</taxon>
    </lineage>
</organism>
<evidence type="ECO:0000313" key="10">
    <source>
        <dbReference type="Proteomes" id="UP000295706"/>
    </source>
</evidence>
<sequence length="239" mass="24514">MSTSPFLGELMGTLVLLLLGNGVVANVVLNETKGHNAGWIVIATGWAMAVVMGIFTANAFGSADAHNNPAVTLAFAVSTGDFSKMASYIPAQLIGGFIGATLVWLSYLPHWKATPSAGAKLACFATGPAIRATVPNLISEILGTIVLIVGVVALGKTQQIATGLGPYLVGMLVWSIGLSLGGTTGYAINPARDLGPRLAHALLPIEGKGESDWGYSWIPIVGPFLGAALAAIFLGIFGL</sequence>
<reference evidence="9 10" key="1">
    <citation type="submission" date="2019-02" db="EMBL/GenBank/DDBJ databases">
        <title>Arundinibacter roseus gen. nov., sp. nov., a new member of the family Cytophagaceae.</title>
        <authorList>
            <person name="Szuroczki S."/>
            <person name="Khayer B."/>
            <person name="Sproer C."/>
            <person name="Toumi M."/>
            <person name="Szabo A."/>
            <person name="Felfoldi T."/>
            <person name="Schumann P."/>
            <person name="Toth E."/>
        </authorList>
    </citation>
    <scope>NUCLEOTIDE SEQUENCE [LARGE SCALE GENOMIC DNA]</scope>
    <source>
        <strain evidence="9 10">DMA-k-7a</strain>
    </source>
</reference>
<dbReference type="GO" id="GO:0005886">
    <property type="term" value="C:plasma membrane"/>
    <property type="evidence" value="ECO:0007669"/>
    <property type="project" value="TreeGrafter"/>
</dbReference>
<keyword evidence="5 8" id="KW-1133">Transmembrane helix</keyword>
<name>A0A4R4KRJ7_9BACT</name>
<evidence type="ECO:0000256" key="8">
    <source>
        <dbReference type="SAM" id="Phobius"/>
    </source>
</evidence>
<gene>
    <name evidence="9" type="ORF">EZE20_01580</name>
</gene>
<dbReference type="AlphaFoldDB" id="A0A4R4KRJ7"/>
<feature type="transmembrane region" description="Helical" evidence="8">
    <location>
        <begin position="217"/>
        <end position="237"/>
    </location>
</feature>
<dbReference type="Gene3D" id="1.20.1080.10">
    <property type="entry name" value="Glycerol uptake facilitator protein"/>
    <property type="match status" value="1"/>
</dbReference>
<dbReference type="GO" id="GO:0015254">
    <property type="term" value="F:glycerol channel activity"/>
    <property type="evidence" value="ECO:0007669"/>
    <property type="project" value="TreeGrafter"/>
</dbReference>
<proteinExistence type="inferred from homology"/>
<comment type="similarity">
    <text evidence="2 7">Belongs to the MIP/aquaporin (TC 1.A.8) family.</text>
</comment>
<evidence type="ECO:0000256" key="4">
    <source>
        <dbReference type="ARBA" id="ARBA00022692"/>
    </source>
</evidence>
<dbReference type="PANTHER" id="PTHR43829">
    <property type="entry name" value="AQUAPORIN OR AQUAGLYCEROPORIN RELATED"/>
    <property type="match status" value="1"/>
</dbReference>
<keyword evidence="10" id="KW-1185">Reference proteome</keyword>
<keyword evidence="6 8" id="KW-0472">Membrane</keyword>